<sequence>RFVFFDFECQQDSGDHIPNLCVLQLCCHFCIQSKDPCPYCDSYWNQEKEMVMKGPDTLDQVGRWFIRLAGRRMVEGGTANRNVKKSSQVICVAHNFKGYDGILMMQTVHKHAIAAPEVIMTGGKKGYFPHFFNKPENASYVGPYPPQETCDPDGMNAKEREKFLKWYHERKQDTFDFSREILAYCQSDVDILRRSCGEFRRIFLNDTGIDPLASSMTLAAACNRVYRTHYLPLDTISII</sequence>
<dbReference type="SUPFAM" id="SSF53098">
    <property type="entry name" value="Ribonuclease H-like"/>
    <property type="match status" value="1"/>
</dbReference>
<dbReference type="AlphaFoldDB" id="V3ZXW8"/>
<dbReference type="EMBL" id="KB201475">
    <property type="protein sequence ID" value="ESO96353.1"/>
    <property type="molecule type" value="Genomic_DNA"/>
</dbReference>
<dbReference type="Proteomes" id="UP000030746">
    <property type="component" value="Unassembled WGS sequence"/>
</dbReference>
<gene>
    <name evidence="1" type="ORF">LOTGIDRAFT_67231</name>
</gene>
<feature type="non-terminal residue" evidence="1">
    <location>
        <position position="239"/>
    </location>
</feature>
<evidence type="ECO:0000313" key="2">
    <source>
        <dbReference type="Proteomes" id="UP000030746"/>
    </source>
</evidence>
<dbReference type="KEGG" id="lgi:LOTGIDRAFT_67231"/>
<dbReference type="CTD" id="20251815"/>
<evidence type="ECO:0000313" key="1">
    <source>
        <dbReference type="EMBL" id="ESO96353.1"/>
    </source>
</evidence>
<dbReference type="OMA" id="KYCVENT"/>
<feature type="non-terminal residue" evidence="1">
    <location>
        <position position="1"/>
    </location>
</feature>
<organism evidence="1 2">
    <name type="scientific">Lottia gigantea</name>
    <name type="common">Giant owl limpet</name>
    <dbReference type="NCBI Taxonomy" id="225164"/>
    <lineage>
        <taxon>Eukaryota</taxon>
        <taxon>Metazoa</taxon>
        <taxon>Spiralia</taxon>
        <taxon>Lophotrochozoa</taxon>
        <taxon>Mollusca</taxon>
        <taxon>Gastropoda</taxon>
        <taxon>Patellogastropoda</taxon>
        <taxon>Lottioidea</taxon>
        <taxon>Lottiidae</taxon>
        <taxon>Lottia</taxon>
    </lineage>
</organism>
<dbReference type="RefSeq" id="XP_009052959.1">
    <property type="nucleotide sequence ID" value="XM_009054711.1"/>
</dbReference>
<dbReference type="PANTHER" id="PTHR33568">
    <property type="entry name" value="DNA POLYMERASE"/>
    <property type="match status" value="1"/>
</dbReference>
<dbReference type="PANTHER" id="PTHR33568:SF3">
    <property type="entry name" value="DNA-DIRECTED DNA POLYMERASE"/>
    <property type="match status" value="1"/>
</dbReference>
<dbReference type="HOGENOM" id="CLU_1163616_0_0_1"/>
<protein>
    <recommendedName>
        <fullName evidence="3">DNA-directed DNA polymerase</fullName>
    </recommendedName>
</protein>
<reference evidence="1 2" key="1">
    <citation type="journal article" date="2013" name="Nature">
        <title>Insights into bilaterian evolution from three spiralian genomes.</title>
        <authorList>
            <person name="Simakov O."/>
            <person name="Marletaz F."/>
            <person name="Cho S.J."/>
            <person name="Edsinger-Gonzales E."/>
            <person name="Havlak P."/>
            <person name="Hellsten U."/>
            <person name="Kuo D.H."/>
            <person name="Larsson T."/>
            <person name="Lv J."/>
            <person name="Arendt D."/>
            <person name="Savage R."/>
            <person name="Osoegawa K."/>
            <person name="de Jong P."/>
            <person name="Grimwood J."/>
            <person name="Chapman J.A."/>
            <person name="Shapiro H."/>
            <person name="Aerts A."/>
            <person name="Otillar R.P."/>
            <person name="Terry A.Y."/>
            <person name="Boore J.L."/>
            <person name="Grigoriev I.V."/>
            <person name="Lindberg D.R."/>
            <person name="Seaver E.C."/>
            <person name="Weisblat D.A."/>
            <person name="Putnam N.H."/>
            <person name="Rokhsar D.S."/>
        </authorList>
    </citation>
    <scope>NUCLEOTIDE SEQUENCE [LARGE SCALE GENOMIC DNA]</scope>
</reference>
<accession>V3ZXW8</accession>
<dbReference type="OrthoDB" id="10066876at2759"/>
<dbReference type="InterPro" id="IPR012337">
    <property type="entry name" value="RNaseH-like_sf"/>
</dbReference>
<dbReference type="GeneID" id="20251815"/>
<proteinExistence type="predicted"/>
<name>V3ZXW8_LOTGI</name>
<keyword evidence="2" id="KW-1185">Reference proteome</keyword>
<evidence type="ECO:0008006" key="3">
    <source>
        <dbReference type="Google" id="ProtNLM"/>
    </source>
</evidence>